<dbReference type="PANTHER" id="PTHR17408">
    <property type="entry name" value="HISTONE RNA HAIRPIN-BINDING PROTEIN"/>
    <property type="match status" value="1"/>
</dbReference>
<sequence length="268" mass="29372">MELMPGAWAPRARSSLLCEPLAAHSAEPASGAASGWERGRPLSSKPFSGVHMVSVGVGTRPGLARGASSGFRPDTETDETILQRRQKQIDYGKNTLEYQHFILQVPKATRQPGIHPQTPNKYKKYSRRSWDMQVKLWRRALHAWDPPTQHPLLPGQGLPRQGLVMLSGMMETNPLCDFSEDRSGALRPLEILPGESLCRWLAGLPSPGCSFPWLPLLGEIHTCPCCSWMELGLSKEAVSFAASELDGVWGVGTAQPQLPGSIALMEDL</sequence>
<protein>
    <recommendedName>
        <fullName evidence="3">Histone RNA hairpin-binding protein RNA-binding domain-containing protein</fullName>
    </recommendedName>
</protein>
<reference evidence="4" key="2">
    <citation type="submission" date="2025-09" db="UniProtKB">
        <authorList>
            <consortium name="Ensembl"/>
        </authorList>
    </citation>
    <scope>IDENTIFICATION</scope>
</reference>
<dbReference type="InterPro" id="IPR038294">
    <property type="entry name" value="SLBP_RNA_bind_sf"/>
</dbReference>
<proteinExistence type="inferred from homology"/>
<name>A0A8C8SP05_9SAUR</name>
<dbReference type="Gene3D" id="1.10.8.1120">
    <property type="entry name" value="Histone RNA hairpin-binding protein RNA-binding domain"/>
    <property type="match status" value="1"/>
</dbReference>
<dbReference type="FunFam" id="1.10.8.1120:FF:000001">
    <property type="entry name" value="Histone RNA hairpin-binding protein-like"/>
    <property type="match status" value="1"/>
</dbReference>
<dbReference type="GO" id="GO:0051028">
    <property type="term" value="P:mRNA transport"/>
    <property type="evidence" value="ECO:0007669"/>
    <property type="project" value="TreeGrafter"/>
</dbReference>
<keyword evidence="2" id="KW-0694">RNA-binding</keyword>
<evidence type="ECO:0000256" key="2">
    <source>
        <dbReference type="ARBA" id="ARBA00022884"/>
    </source>
</evidence>
<dbReference type="GO" id="GO:0071204">
    <property type="term" value="C:histone pre-mRNA 3'end processing complex"/>
    <property type="evidence" value="ECO:0007669"/>
    <property type="project" value="TreeGrafter"/>
</dbReference>
<dbReference type="GO" id="GO:0006398">
    <property type="term" value="P:mRNA 3'-end processing by stem-loop binding and cleavage"/>
    <property type="evidence" value="ECO:0007669"/>
    <property type="project" value="TreeGrafter"/>
</dbReference>
<organism evidence="4 5">
    <name type="scientific">Pelusios castaneus</name>
    <name type="common">West African mud turtle</name>
    <dbReference type="NCBI Taxonomy" id="367368"/>
    <lineage>
        <taxon>Eukaryota</taxon>
        <taxon>Metazoa</taxon>
        <taxon>Chordata</taxon>
        <taxon>Craniata</taxon>
        <taxon>Vertebrata</taxon>
        <taxon>Euteleostomi</taxon>
        <taxon>Archelosauria</taxon>
        <taxon>Testudinata</taxon>
        <taxon>Testudines</taxon>
        <taxon>Pleurodira</taxon>
        <taxon>Pelomedusidae</taxon>
        <taxon>Pelusios</taxon>
    </lineage>
</organism>
<evidence type="ECO:0000313" key="5">
    <source>
        <dbReference type="Proteomes" id="UP000694393"/>
    </source>
</evidence>
<evidence type="ECO:0000313" key="4">
    <source>
        <dbReference type="Ensembl" id="ENSPCEP00000021731.1"/>
    </source>
</evidence>
<dbReference type="GO" id="GO:0005737">
    <property type="term" value="C:cytoplasm"/>
    <property type="evidence" value="ECO:0007669"/>
    <property type="project" value="TreeGrafter"/>
</dbReference>
<comment type="similarity">
    <text evidence="1">Belongs to the SLBP family.</text>
</comment>
<dbReference type="InterPro" id="IPR026502">
    <property type="entry name" value="SLBP1/SLBP2"/>
</dbReference>
<dbReference type="PANTHER" id="PTHR17408:SF11">
    <property type="entry name" value="STEM-LOOP BINDING PROTEIN-LIKE"/>
    <property type="match status" value="1"/>
</dbReference>
<evidence type="ECO:0000256" key="1">
    <source>
        <dbReference type="ARBA" id="ARBA00006151"/>
    </source>
</evidence>
<keyword evidence="5" id="KW-1185">Reference proteome</keyword>
<reference evidence="4" key="1">
    <citation type="submission" date="2025-08" db="UniProtKB">
        <authorList>
            <consortium name="Ensembl"/>
        </authorList>
    </citation>
    <scope>IDENTIFICATION</scope>
</reference>
<feature type="domain" description="Histone RNA hairpin-binding protein RNA-binding" evidence="3">
    <location>
        <begin position="77"/>
        <end position="146"/>
    </location>
</feature>
<dbReference type="AlphaFoldDB" id="A0A8C8SP05"/>
<dbReference type="GO" id="GO:0071207">
    <property type="term" value="F:histone pre-mRNA stem-loop binding"/>
    <property type="evidence" value="ECO:0007669"/>
    <property type="project" value="TreeGrafter"/>
</dbReference>
<evidence type="ECO:0000259" key="3">
    <source>
        <dbReference type="Pfam" id="PF15247"/>
    </source>
</evidence>
<dbReference type="GO" id="GO:0003729">
    <property type="term" value="F:mRNA binding"/>
    <property type="evidence" value="ECO:0007669"/>
    <property type="project" value="InterPro"/>
</dbReference>
<dbReference type="InterPro" id="IPR029344">
    <property type="entry name" value="SLBP_RNA_bind"/>
</dbReference>
<accession>A0A8C8SP05</accession>
<dbReference type="Proteomes" id="UP000694393">
    <property type="component" value="Unplaced"/>
</dbReference>
<dbReference type="Ensembl" id="ENSPCET00000022474.1">
    <property type="protein sequence ID" value="ENSPCEP00000021731.1"/>
    <property type="gene ID" value="ENSPCEG00000016694.1"/>
</dbReference>
<dbReference type="Pfam" id="PF15247">
    <property type="entry name" value="SLBP_RNA_bind"/>
    <property type="match status" value="1"/>
</dbReference>